<feature type="domain" description="Piezo THU9 and anchor" evidence="10">
    <location>
        <begin position="1782"/>
        <end position="1961"/>
    </location>
</feature>
<feature type="transmembrane region" description="Helical" evidence="7">
    <location>
        <begin position="1095"/>
        <end position="1116"/>
    </location>
</feature>
<feature type="transmembrane region" description="Helical" evidence="7">
    <location>
        <begin position="180"/>
        <end position="198"/>
    </location>
</feature>
<sequence>MIQETLNITYVLTCVYFPSYITSLYALLGLYLWLACISLNTPRKLVYKLSFISSLCLLFVKLLFFLQGYLSFLPGIYNYYKDYLSLLGVGLESNIYSIFTTFCPEVCICIIGFLGWVLPMNALLWVNQSFLQYLGIVLLWIMSCSEYSIQGVAYNCMILYWVVEAGILFISPDFKNLGKFASYLTTTQIFLSLTSGYVHDWLGYLDRGSSQYIIIVLGQIVFSTMSRETFDKRNQIDKCMLSREASSKEKVIICIMYFIGKICLFLWVDQNPGLTGLILILWFGFTLLEKSIKISMRVIKYLIVPLLIFSYVSSYLSCFWTLSQSYMHFFMLFTILMFSFLHSQSPKFKYINYSVPDTWYGRIVSITISHSYLLSLTVLFIIGLSAINLLHTGIMTFCMLFMTDVKSIKKKWIALSIYIISMLFIQETWSLVVRFIPENITSHKAWEVIGLNNQKQEFAGIQYDYLIWIQVFCCGLQLFANNYIPRDVEFEYTSTIFGICETTYKYFKHFQFWVLYSVILLVVYLEVSNILNFVRLVLILWILTKHLSNPARTIKMNFAHIAWHLNLLQYYSVILLAIRYLYQFLPYFLDNQNLELSLIGLGVYGKTELYSRTSKDTIILICSVLAHRINMNWAAEHNDKGLREENPNLSVSFIRDAKGGNNNLYAFFYNFLSRPFEYIVFLFVGYLCIYWKLSLATFSYLLIMGIYQFRVFYYFHMCIKEKNFNIDTIRKKEWKYRAKNWEIMFGFTIFTLLMAYARYLISENFINKEYYGYIEAVCFIIGYHNSSASILAEVYGFLVIFLLLVIERQCLEFIIPIVCKDEKNGWDFRVRLRPKELLRESDEDSLVSSDESSNEFDQVLARSTPRNALISRKLTTLPEFLQTKDYFIKKINYISVLALIKLIFDSLIPMFLLLLAFYKISVFSILYVLFVFIQTFFSKFSRTIILSYMLIIITLIEYLIIIANINTTWYEVPKTLSNIYIPISDYIPMNKETKQFFYLELALEEAYCIFYNILLQFIILIYYFHFSMRELQLDGLQKVLARVTKSEGSKEELEKSNFKTKFRAIIFQLKVLFYKFARFSIVLIVLMFITQSKGVLSSLYCLFCIIFLFQENSIYLSSDNSPTSTGSSLTQRLIEKNDHGQKGITFYTFLLGKFLQLISIDLVLQITIQIPYFSISDGLNWFTVFGLFKLNTNESSSSPESQYKSIYFKIFTFVILMLVHAMMKSKDFLETHRSQCQTIAEESQVISREMTFEFNQQRVTMHQKSVKRKETLEVKVRKLEMHIKIWNKRFYGSERRAVRDKQEFQVEDDLLQENWIKEKKPISKMSTLIQGLIKLTNPCLFKKFLQKINKQDMISQTKREKQNLYEKSMTAFANNSEKHEKIEEENEFLTVSNFLGHKPNIEKSEFESNYDSNSDSNSESNSSRSDSESKGKEVNHKIIYLSQDKTFPESKNDIYELRWTDYPQLICYAFASNTQAIVYFLFFVNHYMYASLESIVFPISVLGYAMLEFPRPRIQFFRFMLYYSGLVMFIKYTLQMEIWKKINENFLKDYEDPFRIGFNLASNTYSESLFFYAIWDVLVMFSLLCHEYYMLRIGMIYTIETDIESFELARFRIEGNETKHFEAKKPKGFFRRLMPRNTAEKPGKDLYLFTFIMQLIILMYLFIFFNSMDGFSQDIYMSIVSNQFQGRMVVSLLIVVLLILYDRYVYLRHTAVTIQSSKDIESEYNSLYRKHKTTIDKSFDAYEPIPLEQNENLKDMFGMKTITKDLALAKKERDQAINIILLFKLIVHGILLIGVHLVIFWYFPGNSNKVYCENPKRQKTCNDFSNNMFLKIFYVLYVLYLTIQAQQIRFGLPSFTEISFPLMRYIGPYTSGLFKFYRGAPFLFELRTVIDWTFTKTGLDIFQWFKFEDIQANLFTNQCTQKSISMRSKGANVLILEKCLYGACALVIMLLFILLPLLIFSTLNPIVEMNKVSSVSMSVKILIGARTYKLYSLSTADSLKDVDEEGFYSRSFNESSEIRYEDWKNMQQINMPGSADVNWDITTPTREDLKNNLFKVMNSSADEKLEFSLVLEYKFTRKYPPKIPVVSKENFYPLEYVHAKLLYNMIFNGTNETLTLNKAIYKVLRLPSAGDQITIYEIKQDDYKRDLILRLVEEPTEKYWKVLTTSWHDGKVGLRFYTISDTYSPMTFNFSIFTFYLSIVLLAGRLIRVVTYGSGMNAVMTDMKNAATLNTLCVAVYVSRMIGNISKEQEFYFELLDILRSPELIKKLTGSSSIKEKLD</sequence>
<evidence type="ECO:0000256" key="1">
    <source>
        <dbReference type="ARBA" id="ARBA00004141"/>
    </source>
</evidence>
<organism evidence="11 12">
    <name type="scientific">Stentor coeruleus</name>
    <dbReference type="NCBI Taxonomy" id="5963"/>
    <lineage>
        <taxon>Eukaryota</taxon>
        <taxon>Sar</taxon>
        <taxon>Alveolata</taxon>
        <taxon>Ciliophora</taxon>
        <taxon>Postciliodesmatophora</taxon>
        <taxon>Heterotrichea</taxon>
        <taxon>Heterotrichida</taxon>
        <taxon>Stentoridae</taxon>
        <taxon>Stentor</taxon>
    </lineage>
</organism>
<evidence type="ECO:0000313" key="11">
    <source>
        <dbReference type="EMBL" id="OMJ84229.1"/>
    </source>
</evidence>
<dbReference type="GO" id="GO:0042391">
    <property type="term" value="P:regulation of membrane potential"/>
    <property type="evidence" value="ECO:0007669"/>
    <property type="project" value="TreeGrafter"/>
</dbReference>
<feature type="transmembrane region" description="Helical" evidence="7">
    <location>
        <begin position="699"/>
        <end position="719"/>
    </location>
</feature>
<protein>
    <submittedName>
        <fullName evidence="11">Uncharacterized protein</fullName>
    </submittedName>
</protein>
<dbReference type="PANTHER" id="PTHR13167:SF25">
    <property type="entry name" value="PIEZO-TYPE MECHANOSENSITIVE ION CHANNEL COMPONENT"/>
    <property type="match status" value="1"/>
</dbReference>
<feature type="transmembrane region" description="Helical" evidence="7">
    <location>
        <begin position="326"/>
        <end position="342"/>
    </location>
</feature>
<feature type="transmembrane region" description="Helical" evidence="7">
    <location>
        <begin position="412"/>
        <end position="436"/>
    </location>
</feature>
<evidence type="ECO:0000313" key="12">
    <source>
        <dbReference type="Proteomes" id="UP000187209"/>
    </source>
</evidence>
<feature type="transmembrane region" description="Helical" evidence="7">
    <location>
        <begin position="891"/>
        <end position="914"/>
    </location>
</feature>
<feature type="transmembrane region" description="Helical" evidence="7">
    <location>
        <begin position="1569"/>
        <end position="1589"/>
    </location>
</feature>
<evidence type="ECO:0000256" key="3">
    <source>
        <dbReference type="ARBA" id="ARBA00022692"/>
    </source>
</evidence>
<feature type="transmembrane region" description="Helical" evidence="7">
    <location>
        <begin position="301"/>
        <end position="320"/>
    </location>
</feature>
<feature type="domain" description="Piezo non-specific cation channel cap" evidence="8">
    <location>
        <begin position="2002"/>
        <end position="2270"/>
    </location>
</feature>
<keyword evidence="12" id="KW-1185">Reference proteome</keyword>
<dbReference type="GO" id="GO:0008381">
    <property type="term" value="F:mechanosensitive monoatomic ion channel activity"/>
    <property type="evidence" value="ECO:0007669"/>
    <property type="project" value="InterPro"/>
</dbReference>
<feature type="domain" description="Piezo THU9 and anchor" evidence="10">
    <location>
        <begin position="1644"/>
        <end position="1710"/>
    </location>
</feature>
<evidence type="ECO:0000256" key="2">
    <source>
        <dbReference type="ARBA" id="ARBA00007821"/>
    </source>
</evidence>
<dbReference type="GO" id="GO:0071260">
    <property type="term" value="P:cellular response to mechanical stimulus"/>
    <property type="evidence" value="ECO:0007669"/>
    <property type="project" value="TreeGrafter"/>
</dbReference>
<feature type="transmembrane region" description="Helical" evidence="7">
    <location>
        <begin position="1465"/>
        <end position="1482"/>
    </location>
</feature>
<feature type="transmembrane region" description="Helical" evidence="7">
    <location>
        <begin position="210"/>
        <end position="230"/>
    </location>
</feature>
<reference evidence="11 12" key="1">
    <citation type="submission" date="2016-11" db="EMBL/GenBank/DDBJ databases">
        <title>The macronuclear genome of Stentor coeruleus: a giant cell with tiny introns.</title>
        <authorList>
            <person name="Slabodnick M."/>
            <person name="Ruby J.G."/>
            <person name="Reiff S.B."/>
            <person name="Swart E.C."/>
            <person name="Gosai S."/>
            <person name="Prabakaran S."/>
            <person name="Witkowska E."/>
            <person name="Larue G.E."/>
            <person name="Fisher S."/>
            <person name="Freeman R.M."/>
            <person name="Gunawardena J."/>
            <person name="Chu W."/>
            <person name="Stover N.A."/>
            <person name="Gregory B.D."/>
            <person name="Nowacki M."/>
            <person name="Derisi J."/>
            <person name="Roy S.W."/>
            <person name="Marshall W.F."/>
            <person name="Sood P."/>
        </authorList>
    </citation>
    <scope>NUCLEOTIDE SEQUENCE [LARGE SCALE GENOMIC DNA]</scope>
    <source>
        <strain evidence="11">WM001</strain>
    </source>
</reference>
<evidence type="ECO:0000259" key="8">
    <source>
        <dbReference type="Pfam" id="PF12166"/>
    </source>
</evidence>
<comment type="similarity">
    <text evidence="2">Belongs to the PIEZO (TC 1.A.75) family.</text>
</comment>
<feature type="region of interest" description="Disordered" evidence="6">
    <location>
        <begin position="1405"/>
        <end position="1431"/>
    </location>
</feature>
<feature type="transmembrane region" description="Helical" evidence="7">
    <location>
        <begin position="20"/>
        <end position="39"/>
    </location>
</feature>
<feature type="transmembrane region" description="Helical" evidence="7">
    <location>
        <begin position="1779"/>
        <end position="1804"/>
    </location>
</feature>
<comment type="caution">
    <text evidence="11">The sequence shown here is derived from an EMBL/GenBank/DDBJ whole genome shotgun (WGS) entry which is preliminary data.</text>
</comment>
<feature type="transmembrane region" description="Helical" evidence="7">
    <location>
        <begin position="1071"/>
        <end position="1089"/>
    </location>
</feature>
<keyword evidence="3 7" id="KW-0812">Transmembrane</keyword>
<feature type="transmembrane region" description="Helical" evidence="7">
    <location>
        <begin position="740"/>
        <end position="761"/>
    </location>
</feature>
<feature type="transmembrane region" description="Helical" evidence="7">
    <location>
        <begin position="274"/>
        <end position="289"/>
    </location>
</feature>
<gene>
    <name evidence="11" type="ORF">SteCoe_14717</name>
</gene>
<evidence type="ECO:0000256" key="4">
    <source>
        <dbReference type="ARBA" id="ARBA00022989"/>
    </source>
</evidence>
<feature type="transmembrane region" description="Helical" evidence="7">
    <location>
        <begin position="513"/>
        <end position="543"/>
    </location>
</feature>
<dbReference type="Proteomes" id="UP000187209">
    <property type="component" value="Unassembled WGS sequence"/>
</dbReference>
<evidence type="ECO:0000259" key="9">
    <source>
        <dbReference type="Pfam" id="PF23188"/>
    </source>
</evidence>
<dbReference type="Pfam" id="PF23188">
    <property type="entry name" value="THU_Piezo1"/>
    <property type="match status" value="1"/>
</dbReference>
<dbReference type="OrthoDB" id="313451at2759"/>
<evidence type="ECO:0000256" key="6">
    <source>
        <dbReference type="SAM" id="MobiDB-lite"/>
    </source>
</evidence>
<feature type="transmembrane region" description="Helical" evidence="7">
    <location>
        <begin position="51"/>
        <end position="75"/>
    </location>
</feature>
<feature type="transmembrane region" description="Helical" evidence="7">
    <location>
        <begin position="1154"/>
        <end position="1175"/>
    </location>
</feature>
<feature type="transmembrane region" description="Helical" evidence="7">
    <location>
        <begin position="1488"/>
        <end position="1507"/>
    </location>
</feature>
<feature type="transmembrane region" description="Helical" evidence="7">
    <location>
        <begin position="1684"/>
        <end position="1701"/>
    </location>
</feature>
<evidence type="ECO:0000256" key="5">
    <source>
        <dbReference type="ARBA" id="ARBA00023136"/>
    </source>
</evidence>
<feature type="transmembrane region" description="Helical" evidence="7">
    <location>
        <begin position="251"/>
        <end position="268"/>
    </location>
</feature>
<feature type="transmembrane region" description="Helical" evidence="7">
    <location>
        <begin position="920"/>
        <end position="937"/>
    </location>
</feature>
<feature type="transmembrane region" description="Helical" evidence="7">
    <location>
        <begin position="1206"/>
        <end position="1223"/>
    </location>
</feature>
<feature type="domain" description="Piezo transmembrane helical unit" evidence="9">
    <location>
        <begin position="1472"/>
        <end position="1595"/>
    </location>
</feature>
<feature type="transmembrane region" description="Helical" evidence="7">
    <location>
        <begin position="147"/>
        <end position="168"/>
    </location>
</feature>
<evidence type="ECO:0000256" key="7">
    <source>
        <dbReference type="SAM" id="Phobius"/>
    </source>
</evidence>
<dbReference type="GO" id="GO:0050982">
    <property type="term" value="P:detection of mechanical stimulus"/>
    <property type="evidence" value="ECO:0007669"/>
    <property type="project" value="TreeGrafter"/>
</dbReference>
<keyword evidence="4 7" id="KW-1133">Transmembrane helix</keyword>
<feature type="transmembrane region" description="Helical" evidence="7">
    <location>
        <begin position="123"/>
        <end position="141"/>
    </location>
</feature>
<dbReference type="GO" id="GO:0016020">
    <property type="term" value="C:membrane"/>
    <property type="evidence" value="ECO:0007669"/>
    <property type="project" value="UniProtKB-SubCell"/>
</dbReference>
<feature type="transmembrane region" description="Helical" evidence="7">
    <location>
        <begin position="1009"/>
        <end position="1026"/>
    </location>
</feature>
<name>A0A1R2C5H2_9CILI</name>
<feature type="transmembrane region" description="Helical" evidence="7">
    <location>
        <begin position="944"/>
        <end position="965"/>
    </location>
</feature>
<proteinExistence type="inferred from homology"/>
<dbReference type="InterPro" id="IPR056770">
    <property type="entry name" value="Piezo_THU9_anchor"/>
</dbReference>
<comment type="subcellular location">
    <subcellularLocation>
        <location evidence="1">Membrane</location>
        <topology evidence="1">Multi-pass membrane protein</topology>
    </subcellularLocation>
</comment>
<dbReference type="InterPro" id="IPR027272">
    <property type="entry name" value="Piezo"/>
</dbReference>
<feature type="transmembrane region" description="Helical" evidence="7">
    <location>
        <begin position="1646"/>
        <end position="1664"/>
    </location>
</feature>
<dbReference type="Pfam" id="PF24874">
    <property type="entry name" value="Piezo_THU9_anchor"/>
    <property type="match status" value="2"/>
</dbReference>
<dbReference type="PANTHER" id="PTHR13167">
    <property type="entry name" value="PIEZO-TYPE MECHANOSENSITIVE ION CHANNEL COMPONENT"/>
    <property type="match status" value="1"/>
</dbReference>
<feature type="transmembrane region" description="Helical" evidence="7">
    <location>
        <begin position="95"/>
        <end position="116"/>
    </location>
</feature>
<evidence type="ECO:0000259" key="10">
    <source>
        <dbReference type="Pfam" id="PF24874"/>
    </source>
</evidence>
<feature type="transmembrane region" description="Helical" evidence="7">
    <location>
        <begin position="676"/>
        <end position="693"/>
    </location>
</feature>
<dbReference type="InterPro" id="IPR056768">
    <property type="entry name" value="THU_Piezo"/>
</dbReference>
<feature type="transmembrane region" description="Helical" evidence="7">
    <location>
        <begin position="1939"/>
        <end position="1960"/>
    </location>
</feature>
<feature type="transmembrane region" description="Helical" evidence="7">
    <location>
        <begin position="2188"/>
        <end position="2207"/>
    </location>
</feature>
<dbReference type="Pfam" id="PF12166">
    <property type="entry name" value="Piezo_cap"/>
    <property type="match status" value="1"/>
</dbReference>
<feature type="transmembrane region" description="Helical" evidence="7">
    <location>
        <begin position="1519"/>
        <end position="1539"/>
    </location>
</feature>
<accession>A0A1R2C5H2</accession>
<dbReference type="InterPro" id="IPR031334">
    <property type="entry name" value="Piezo_cap_dom"/>
</dbReference>
<dbReference type="GO" id="GO:0005261">
    <property type="term" value="F:monoatomic cation channel activity"/>
    <property type="evidence" value="ECO:0007669"/>
    <property type="project" value="TreeGrafter"/>
</dbReference>
<feature type="transmembrane region" description="Helical" evidence="7">
    <location>
        <begin position="563"/>
        <end position="582"/>
    </location>
</feature>
<feature type="transmembrane region" description="Helical" evidence="7">
    <location>
        <begin position="781"/>
        <end position="806"/>
    </location>
</feature>
<feature type="compositionally biased region" description="Low complexity" evidence="6">
    <location>
        <begin position="1407"/>
        <end position="1424"/>
    </location>
</feature>
<dbReference type="EMBL" id="MPUH01000276">
    <property type="protein sequence ID" value="OMJ84229.1"/>
    <property type="molecule type" value="Genomic_DNA"/>
</dbReference>
<keyword evidence="5 7" id="KW-0472">Membrane</keyword>
<feature type="transmembrane region" description="Helical" evidence="7">
    <location>
        <begin position="1824"/>
        <end position="1843"/>
    </location>
</feature>